<sequence>MIVSHEQQTSKDTPEAVLRAGGVICYPTEAVYGLGCDPDDHSAVQRILALKQRAEEKGLILIADNFAQLLPYVDDSKIPMDKRAEIFSSWPAAITWALPAKASTPKWLTGVHSTIAVRVSAHPVVKQLCQKFGKPLVSTSANIAGQQPEATLDKVKAVFNDQIDFYVEGALGGETKPSQIKDAFTTQLIRE</sequence>
<proteinExistence type="inferred from homology"/>
<keyword evidence="6 9" id="KW-0547">Nucleotide-binding</keyword>
<evidence type="ECO:0000256" key="6">
    <source>
        <dbReference type="ARBA" id="ARBA00022741"/>
    </source>
</evidence>
<evidence type="ECO:0000313" key="11">
    <source>
        <dbReference type="EMBL" id="RZQ53863.1"/>
    </source>
</evidence>
<keyword evidence="7 9" id="KW-0067">ATP-binding</keyword>
<dbReference type="EC" id="2.7.7.87" evidence="9"/>
<dbReference type="GO" id="GO:0002949">
    <property type="term" value="P:tRNA threonylcarbamoyladenosine modification"/>
    <property type="evidence" value="ECO:0007669"/>
    <property type="project" value="UniProtKB-UniRule"/>
</dbReference>
<keyword evidence="3 9" id="KW-0808">Transferase</keyword>
<dbReference type="GO" id="GO:0005524">
    <property type="term" value="F:ATP binding"/>
    <property type="evidence" value="ECO:0007669"/>
    <property type="project" value="UniProtKB-UniRule"/>
</dbReference>
<evidence type="ECO:0000256" key="7">
    <source>
        <dbReference type="ARBA" id="ARBA00022840"/>
    </source>
</evidence>
<evidence type="ECO:0000256" key="5">
    <source>
        <dbReference type="ARBA" id="ARBA00022695"/>
    </source>
</evidence>
<comment type="caution">
    <text evidence="11">The sequence shown here is derived from an EMBL/GenBank/DDBJ whole genome shotgun (WGS) entry which is preliminary data.</text>
</comment>
<dbReference type="GO" id="GO:0006450">
    <property type="term" value="P:regulation of translational fidelity"/>
    <property type="evidence" value="ECO:0007669"/>
    <property type="project" value="TreeGrafter"/>
</dbReference>
<protein>
    <recommendedName>
        <fullName evidence="9">Threonylcarbamoyl-AMP synthase</fullName>
        <shortName evidence="9">TC-AMP synthase</shortName>
        <ecNumber evidence="9">2.7.7.87</ecNumber>
    </recommendedName>
    <alternativeName>
        <fullName evidence="9">L-threonylcarbamoyladenylate synthase</fullName>
    </alternativeName>
    <alternativeName>
        <fullName evidence="9">t(6)A37 threonylcarbamoyladenosine biosynthesis protein TsaC</fullName>
    </alternativeName>
    <alternativeName>
        <fullName evidence="9">tRNA threonylcarbamoyladenosine biosynthesis protein TsaC</fullName>
    </alternativeName>
</protein>
<evidence type="ECO:0000256" key="9">
    <source>
        <dbReference type="HAMAP-Rule" id="MF_01852"/>
    </source>
</evidence>
<dbReference type="Proteomes" id="UP000291338">
    <property type="component" value="Unassembled WGS sequence"/>
</dbReference>
<dbReference type="InterPro" id="IPR050156">
    <property type="entry name" value="TC-AMP_synthase_SUA5"/>
</dbReference>
<evidence type="ECO:0000256" key="2">
    <source>
        <dbReference type="ARBA" id="ARBA00022490"/>
    </source>
</evidence>
<evidence type="ECO:0000256" key="4">
    <source>
        <dbReference type="ARBA" id="ARBA00022694"/>
    </source>
</evidence>
<dbReference type="PROSITE" id="PS51163">
    <property type="entry name" value="YRDC"/>
    <property type="match status" value="1"/>
</dbReference>
<gene>
    <name evidence="9" type="primary">tsaC</name>
    <name evidence="11" type="ORF">C1E23_07225</name>
</gene>
<dbReference type="HAMAP" id="MF_01852">
    <property type="entry name" value="TsaC"/>
    <property type="match status" value="1"/>
</dbReference>
<dbReference type="InterPro" id="IPR023535">
    <property type="entry name" value="TC-AMP_synthase"/>
</dbReference>
<keyword evidence="4 9" id="KW-0819">tRNA processing</keyword>
<evidence type="ECO:0000256" key="1">
    <source>
        <dbReference type="ARBA" id="ARBA00004496"/>
    </source>
</evidence>
<keyword evidence="2 9" id="KW-0963">Cytoplasm</keyword>
<organism evidence="11 12">
    <name type="scientific">Pseudoalteromonas phenolica</name>
    <dbReference type="NCBI Taxonomy" id="161398"/>
    <lineage>
        <taxon>Bacteria</taxon>
        <taxon>Pseudomonadati</taxon>
        <taxon>Pseudomonadota</taxon>
        <taxon>Gammaproteobacteria</taxon>
        <taxon>Alteromonadales</taxon>
        <taxon>Pseudoalteromonadaceae</taxon>
        <taxon>Pseudoalteromonas</taxon>
    </lineage>
</organism>
<evidence type="ECO:0000256" key="8">
    <source>
        <dbReference type="ARBA" id="ARBA00048366"/>
    </source>
</evidence>
<keyword evidence="5 9" id="KW-0548">Nucleotidyltransferase</keyword>
<comment type="similarity">
    <text evidence="9">Belongs to the SUA5 family. TsaC subfamily.</text>
</comment>
<name>A0A4Q7INE2_9GAMM</name>
<reference evidence="11 12" key="1">
    <citation type="submission" date="2018-01" db="EMBL/GenBank/DDBJ databases">
        <title>Co-occurrence of chitin degradation, pigmentation and bioactivity in marine Pseudoalteromonas.</title>
        <authorList>
            <person name="Paulsen S."/>
            <person name="Gram L."/>
            <person name="Machado H."/>
        </authorList>
    </citation>
    <scope>NUCLEOTIDE SEQUENCE [LARGE SCALE GENOMIC DNA]</scope>
    <source>
        <strain evidence="11 12">S3898</strain>
    </source>
</reference>
<dbReference type="Pfam" id="PF01300">
    <property type="entry name" value="Sua5_yciO_yrdC"/>
    <property type="match status" value="1"/>
</dbReference>
<dbReference type="GO" id="GO:0061710">
    <property type="term" value="F:L-threonylcarbamoyladenylate synthase"/>
    <property type="evidence" value="ECO:0007669"/>
    <property type="project" value="UniProtKB-EC"/>
</dbReference>
<accession>A0A4Q7INE2</accession>
<dbReference type="InterPro" id="IPR017945">
    <property type="entry name" value="DHBP_synth_RibB-like_a/b_dom"/>
</dbReference>
<evidence type="ECO:0000259" key="10">
    <source>
        <dbReference type="PROSITE" id="PS51163"/>
    </source>
</evidence>
<comment type="catalytic activity">
    <reaction evidence="8 9">
        <text>L-threonine + hydrogencarbonate + ATP = L-threonylcarbamoyladenylate + diphosphate + H2O</text>
        <dbReference type="Rhea" id="RHEA:36407"/>
        <dbReference type="ChEBI" id="CHEBI:15377"/>
        <dbReference type="ChEBI" id="CHEBI:17544"/>
        <dbReference type="ChEBI" id="CHEBI:30616"/>
        <dbReference type="ChEBI" id="CHEBI:33019"/>
        <dbReference type="ChEBI" id="CHEBI:57926"/>
        <dbReference type="ChEBI" id="CHEBI:73682"/>
        <dbReference type="EC" id="2.7.7.87"/>
    </reaction>
</comment>
<dbReference type="Gene3D" id="3.90.870.10">
    <property type="entry name" value="DHBP synthase"/>
    <property type="match status" value="1"/>
</dbReference>
<comment type="subcellular location">
    <subcellularLocation>
        <location evidence="1 9">Cytoplasm</location>
    </subcellularLocation>
</comment>
<comment type="function">
    <text evidence="9">Required for the formation of a threonylcarbamoyl group on adenosine at position 37 (t(6)A37) in tRNAs that read codons beginning with adenine. Catalyzes the conversion of L-threonine, HCO(3)(-)/CO(2) and ATP to give threonylcarbamoyl-AMP (TC-AMP) as the acyladenylate intermediate, with the release of diphosphate.</text>
</comment>
<evidence type="ECO:0000256" key="3">
    <source>
        <dbReference type="ARBA" id="ARBA00022679"/>
    </source>
</evidence>
<dbReference type="PANTHER" id="PTHR17490">
    <property type="entry name" value="SUA5"/>
    <property type="match status" value="1"/>
</dbReference>
<dbReference type="SUPFAM" id="SSF55821">
    <property type="entry name" value="YrdC/RibB"/>
    <property type="match status" value="1"/>
</dbReference>
<dbReference type="GO" id="GO:0003725">
    <property type="term" value="F:double-stranded RNA binding"/>
    <property type="evidence" value="ECO:0007669"/>
    <property type="project" value="InterPro"/>
</dbReference>
<dbReference type="GO" id="GO:0000049">
    <property type="term" value="F:tRNA binding"/>
    <property type="evidence" value="ECO:0007669"/>
    <property type="project" value="TreeGrafter"/>
</dbReference>
<dbReference type="FunFam" id="3.90.870.10:FF:000004">
    <property type="entry name" value="Threonylcarbamoyl-AMP synthase"/>
    <property type="match status" value="1"/>
</dbReference>
<feature type="domain" description="YrdC-like" evidence="10">
    <location>
        <begin position="8"/>
        <end position="191"/>
    </location>
</feature>
<dbReference type="AlphaFoldDB" id="A0A4Q7INE2"/>
<dbReference type="GO" id="GO:0005737">
    <property type="term" value="C:cytoplasm"/>
    <property type="evidence" value="ECO:0007669"/>
    <property type="project" value="UniProtKB-SubCell"/>
</dbReference>
<dbReference type="PANTHER" id="PTHR17490:SF18">
    <property type="entry name" value="THREONYLCARBAMOYL-AMP SYNTHASE"/>
    <property type="match status" value="1"/>
</dbReference>
<dbReference type="InterPro" id="IPR006070">
    <property type="entry name" value="Sua5-like_dom"/>
</dbReference>
<evidence type="ECO:0000313" key="12">
    <source>
        <dbReference type="Proteomes" id="UP000291338"/>
    </source>
</evidence>
<dbReference type="EMBL" id="PPSX01000021">
    <property type="protein sequence ID" value="RZQ53863.1"/>
    <property type="molecule type" value="Genomic_DNA"/>
</dbReference>